<reference evidence="6" key="1">
    <citation type="submission" date="2015-07" db="EMBL/GenBank/DDBJ databases">
        <title>Draft genome sequence of a Pseudoalteromonas rubra strain, OCN096, isolated from Kaneohe Bay, Oahu, Hawaii.</title>
        <authorList>
            <person name="Beurmann S."/>
            <person name="Ushijima B."/>
            <person name="Belcaid M."/>
            <person name="Callahan S.M."/>
            <person name="Aeby G.S."/>
        </authorList>
    </citation>
    <scope>NUCLEOTIDE SEQUENCE [LARGE SCALE GENOMIC DNA]</scope>
    <source>
        <strain evidence="6">OCN096</strain>
    </source>
</reference>
<evidence type="ECO:0000313" key="6">
    <source>
        <dbReference type="Proteomes" id="UP000036850"/>
    </source>
</evidence>
<dbReference type="AlphaFoldDB" id="A0A0L0EV43"/>
<dbReference type="InterPro" id="IPR040449">
    <property type="entry name" value="Peptidase_S66_N"/>
</dbReference>
<feature type="domain" description="LD-carboxypeptidase N-terminal" evidence="3">
    <location>
        <begin position="13"/>
        <end position="132"/>
    </location>
</feature>
<dbReference type="InterPro" id="IPR027461">
    <property type="entry name" value="Carboxypeptidase_A_C_sf"/>
</dbReference>
<dbReference type="Gene3D" id="3.40.50.10740">
    <property type="entry name" value="Class I glutamine amidotransferase-like"/>
    <property type="match status" value="1"/>
</dbReference>
<evidence type="ECO:0000259" key="3">
    <source>
        <dbReference type="Pfam" id="PF02016"/>
    </source>
</evidence>
<dbReference type="PIRSF" id="PIRSF028757">
    <property type="entry name" value="LD-carboxypeptidase"/>
    <property type="match status" value="1"/>
</dbReference>
<evidence type="ECO:0000256" key="2">
    <source>
        <dbReference type="ARBA" id="ARBA00022801"/>
    </source>
</evidence>
<accession>A0A0L0EV43</accession>
<evidence type="ECO:0000259" key="4">
    <source>
        <dbReference type="Pfam" id="PF17676"/>
    </source>
</evidence>
<dbReference type="PATRIC" id="fig|43658.6.peg.2261"/>
<dbReference type="InterPro" id="IPR003507">
    <property type="entry name" value="S66_fam"/>
</dbReference>
<dbReference type="PANTHER" id="PTHR30237:SF5">
    <property type="entry name" value="CARBOXYPEPTIDASE VC_A0337-RELATED"/>
    <property type="match status" value="1"/>
</dbReference>
<evidence type="ECO:0000313" key="5">
    <source>
        <dbReference type="EMBL" id="KNC68296.1"/>
    </source>
</evidence>
<dbReference type="Pfam" id="PF17676">
    <property type="entry name" value="Peptidase_S66C"/>
    <property type="match status" value="1"/>
</dbReference>
<dbReference type="PANTHER" id="PTHR30237">
    <property type="entry name" value="MURAMOYLTETRAPEPTIDE CARBOXYPEPTIDASE"/>
    <property type="match status" value="1"/>
</dbReference>
<dbReference type="InterPro" id="IPR027478">
    <property type="entry name" value="LdcA_N"/>
</dbReference>
<dbReference type="SUPFAM" id="SSF141986">
    <property type="entry name" value="LD-carboxypeptidase A C-terminal domain-like"/>
    <property type="match status" value="1"/>
</dbReference>
<evidence type="ECO:0000256" key="1">
    <source>
        <dbReference type="ARBA" id="ARBA00010233"/>
    </source>
</evidence>
<organism evidence="5 6">
    <name type="scientific">Pseudoalteromonas rubra</name>
    <dbReference type="NCBI Taxonomy" id="43658"/>
    <lineage>
        <taxon>Bacteria</taxon>
        <taxon>Pseudomonadati</taxon>
        <taxon>Pseudomonadota</taxon>
        <taxon>Gammaproteobacteria</taxon>
        <taxon>Alteromonadales</taxon>
        <taxon>Pseudoalteromonadaceae</taxon>
        <taxon>Pseudoalteromonas</taxon>
    </lineage>
</organism>
<dbReference type="InterPro" id="IPR029062">
    <property type="entry name" value="Class_I_gatase-like"/>
</dbReference>
<comment type="similarity">
    <text evidence="1">Belongs to the peptidase S66 family.</text>
</comment>
<gene>
    <name evidence="5" type="ORF">AC626_05605</name>
</gene>
<dbReference type="GO" id="GO:0016787">
    <property type="term" value="F:hydrolase activity"/>
    <property type="evidence" value="ECO:0007669"/>
    <property type="project" value="UniProtKB-KW"/>
</dbReference>
<dbReference type="SUPFAM" id="SSF52317">
    <property type="entry name" value="Class I glutamine amidotransferase-like"/>
    <property type="match status" value="1"/>
</dbReference>
<name>A0A0L0EV43_9GAMM</name>
<dbReference type="EMBL" id="LFZX01000028">
    <property type="protein sequence ID" value="KNC68296.1"/>
    <property type="molecule type" value="Genomic_DNA"/>
</dbReference>
<comment type="caution">
    <text evidence="5">The sequence shown here is derived from an EMBL/GenBank/DDBJ whole genome shotgun (WGS) entry which is preliminary data.</text>
</comment>
<dbReference type="Gene3D" id="3.50.30.60">
    <property type="entry name" value="LD-carboxypeptidase A C-terminal domain-like"/>
    <property type="match status" value="1"/>
</dbReference>
<sequence>MHYPAPLISGSTIAVTAFSSGVATPLHPRLDLVLSDLALRGFKVLEGHCLREDKLHVSAPVERRVDELMRFLLDDQVDAIMAPWGGEIAMDLLPLLDWQALQPARPKWLMGFSDISTVLSAFSSKLGWATCHCTNLMQLSLAQTDALTADTFTHLQTSTGGTFTQRSAPFYELGYSNYAQDSEAVFNLAEPSRWQVLNDKAHHTGPVSFQGRLIGGCLDTHMLMFGSEYFDPQALLERHPDDKLIFYFENAEQSPTAYYRALQSLKLRGAFDHAAGILIGRNAVTDNAGKAFDGDTAVKMALGDLSVPVITGVDVSHVAPNMVLINGALAEVSRDDEQWTLVQHLR</sequence>
<dbReference type="CDD" id="cd07062">
    <property type="entry name" value="Peptidase_S66_mccF_like"/>
    <property type="match status" value="1"/>
</dbReference>
<proteinExistence type="inferred from homology"/>
<dbReference type="OrthoDB" id="9807329at2"/>
<protein>
    <recommendedName>
        <fullName evidence="7">LD-carboxypeptidase</fullName>
    </recommendedName>
</protein>
<evidence type="ECO:0008006" key="7">
    <source>
        <dbReference type="Google" id="ProtNLM"/>
    </source>
</evidence>
<dbReference type="Pfam" id="PF02016">
    <property type="entry name" value="Peptidase_S66"/>
    <property type="match status" value="1"/>
</dbReference>
<keyword evidence="2" id="KW-0378">Hydrolase</keyword>
<dbReference type="Proteomes" id="UP000036850">
    <property type="component" value="Unassembled WGS sequence"/>
</dbReference>
<feature type="domain" description="LD-carboxypeptidase C-terminal" evidence="4">
    <location>
        <begin position="210"/>
        <end position="332"/>
    </location>
</feature>
<dbReference type="InterPro" id="IPR040921">
    <property type="entry name" value="Peptidase_S66C"/>
</dbReference>